<sequence length="45" mass="5015">MEAPRSSVTAPSRREMVGRCRCKTYKALNISEQLGSTLFGKLELV</sequence>
<comment type="caution">
    <text evidence="1">The sequence shown here is derived from an EMBL/GenBank/DDBJ whole genome shotgun (WGS) entry which is preliminary data.</text>
</comment>
<proteinExistence type="predicted"/>
<evidence type="ECO:0000313" key="1">
    <source>
        <dbReference type="EMBL" id="POI21494.1"/>
    </source>
</evidence>
<dbReference type="OrthoDB" id="10540371at2759"/>
<dbReference type="EMBL" id="PPHD01068648">
    <property type="protein sequence ID" value="POI21494.1"/>
    <property type="molecule type" value="Genomic_DNA"/>
</dbReference>
<keyword evidence="2" id="KW-1185">Reference proteome</keyword>
<dbReference type="Proteomes" id="UP000237246">
    <property type="component" value="Unassembled WGS sequence"/>
</dbReference>
<dbReference type="AlphaFoldDB" id="A0A2P4SBK6"/>
<protein>
    <submittedName>
        <fullName evidence="1">Uncharacterized protein</fullName>
    </submittedName>
</protein>
<gene>
    <name evidence="1" type="ORF">CIB84_014759</name>
</gene>
<evidence type="ECO:0000313" key="2">
    <source>
        <dbReference type="Proteomes" id="UP000237246"/>
    </source>
</evidence>
<accession>A0A2P4SBK6</accession>
<organism evidence="1 2">
    <name type="scientific">Bambusicola thoracicus</name>
    <name type="common">Chinese bamboo-partridge</name>
    <name type="synonym">Perdix thoracica</name>
    <dbReference type="NCBI Taxonomy" id="9083"/>
    <lineage>
        <taxon>Eukaryota</taxon>
        <taxon>Metazoa</taxon>
        <taxon>Chordata</taxon>
        <taxon>Craniata</taxon>
        <taxon>Vertebrata</taxon>
        <taxon>Euteleostomi</taxon>
        <taxon>Archelosauria</taxon>
        <taxon>Archosauria</taxon>
        <taxon>Dinosauria</taxon>
        <taxon>Saurischia</taxon>
        <taxon>Theropoda</taxon>
        <taxon>Coelurosauria</taxon>
        <taxon>Aves</taxon>
        <taxon>Neognathae</taxon>
        <taxon>Galloanserae</taxon>
        <taxon>Galliformes</taxon>
        <taxon>Phasianidae</taxon>
        <taxon>Perdicinae</taxon>
        <taxon>Bambusicola</taxon>
    </lineage>
</organism>
<name>A0A2P4SBK6_BAMTH</name>
<reference evidence="1 2" key="1">
    <citation type="submission" date="2018-01" db="EMBL/GenBank/DDBJ databases">
        <title>Comparison of the Chinese Bamboo Partridge and Red Junglefowl genome sequences highlights the importance of demography in genome evolution.</title>
        <authorList>
            <person name="Tiley G.P."/>
            <person name="Kimball R.T."/>
            <person name="Braun E.L."/>
            <person name="Burleigh J.G."/>
        </authorList>
    </citation>
    <scope>NUCLEOTIDE SEQUENCE [LARGE SCALE GENOMIC DNA]</scope>
    <source>
        <strain evidence="1">RTK389</strain>
        <tissue evidence="1">Blood</tissue>
    </source>
</reference>